<sequence>MGSDTGTQPPSYSTVDKTSPDEFLTRIMDHTAQERSGPITPAIEREATRVKNFMVFMLSVDYKCNSSSKLSAIDREHFTTMHSYLLDLDKAHGIIMPSPSERHELASYFWQYLHEPCKYLHLPVESVLDAMGNLTKYTTARGRYKGCCFGVIQAAGLERLAQKLYLDIQIVMPRTIDDQQLRQKFVRAIDEVRAIYFQKITGIEAATMDLEWNNRKWCVLQNISYEMNDRGRTYESQRSGAIRDAARSAEFSVCHWKKKVGGCIGDILHRRQRVEAGQLAADHFYPTVINYEDGTKKPFGTSTKSWPRNWGYILSQFLPDYFENRSGTQQTDA</sequence>
<comment type="caution">
    <text evidence="1">The sequence shown here is derived from an EMBL/GenBank/DDBJ whole genome shotgun (WGS) entry which is preliminary data.</text>
</comment>
<dbReference type="EMBL" id="CAVMBE010000002">
    <property type="protein sequence ID" value="CAK3777935.1"/>
    <property type="molecule type" value="Genomic_DNA"/>
</dbReference>
<evidence type="ECO:0000313" key="1">
    <source>
        <dbReference type="EMBL" id="CAK3777935.1"/>
    </source>
</evidence>
<dbReference type="AlphaFoldDB" id="A0AAI8W185"/>
<proteinExistence type="predicted"/>
<name>A0AAI8W185_9PEZI</name>
<organism evidence="1 2">
    <name type="scientific">Lecanosticta acicola</name>
    <dbReference type="NCBI Taxonomy" id="111012"/>
    <lineage>
        <taxon>Eukaryota</taxon>
        <taxon>Fungi</taxon>
        <taxon>Dikarya</taxon>
        <taxon>Ascomycota</taxon>
        <taxon>Pezizomycotina</taxon>
        <taxon>Dothideomycetes</taxon>
        <taxon>Dothideomycetidae</taxon>
        <taxon>Mycosphaerellales</taxon>
        <taxon>Mycosphaerellaceae</taxon>
        <taxon>Lecanosticta</taxon>
    </lineage>
</organism>
<dbReference type="Proteomes" id="UP001296104">
    <property type="component" value="Unassembled WGS sequence"/>
</dbReference>
<accession>A0AAI8W185</accession>
<evidence type="ECO:0000313" key="2">
    <source>
        <dbReference type="Proteomes" id="UP001296104"/>
    </source>
</evidence>
<gene>
    <name evidence="1" type="ORF">LECACI_7A000526</name>
</gene>
<keyword evidence="2" id="KW-1185">Reference proteome</keyword>
<protein>
    <submittedName>
        <fullName evidence="1">Uncharacterized protein</fullName>
    </submittedName>
</protein>
<reference evidence="1" key="1">
    <citation type="submission" date="2023-11" db="EMBL/GenBank/DDBJ databases">
        <authorList>
            <person name="Alioto T."/>
            <person name="Alioto T."/>
            <person name="Gomez Garrido J."/>
        </authorList>
    </citation>
    <scope>NUCLEOTIDE SEQUENCE</scope>
</reference>